<feature type="chain" id="PRO_5018186853" description="Peptidase A1 domain-containing protein" evidence="3">
    <location>
        <begin position="16"/>
        <end position="230"/>
    </location>
</feature>
<dbReference type="PANTHER" id="PTHR47966:SF45">
    <property type="entry name" value="PEPTIDASE A1 DOMAIN-CONTAINING PROTEIN"/>
    <property type="match status" value="1"/>
</dbReference>
<dbReference type="PANTHER" id="PTHR47966">
    <property type="entry name" value="BETA-SITE APP-CLEAVING ENZYME, ISOFORM A-RELATED"/>
    <property type="match status" value="1"/>
</dbReference>
<dbReference type="Pfam" id="PF00026">
    <property type="entry name" value="Asp"/>
    <property type="match status" value="2"/>
</dbReference>
<keyword evidence="2" id="KW-1015">Disulfide bond</keyword>
<keyword evidence="3" id="KW-0732">Signal</keyword>
<dbReference type="GO" id="GO:0005764">
    <property type="term" value="C:lysosome"/>
    <property type="evidence" value="ECO:0007669"/>
    <property type="project" value="TreeGrafter"/>
</dbReference>
<dbReference type="GO" id="GO:0006508">
    <property type="term" value="P:proteolysis"/>
    <property type="evidence" value="ECO:0007669"/>
    <property type="project" value="InterPro"/>
</dbReference>
<reference evidence="5 6" key="1">
    <citation type="submission" date="2018-11" db="EMBL/GenBank/DDBJ databases">
        <authorList>
            <consortium name="Pathogen Informatics"/>
        </authorList>
    </citation>
    <scope>NUCLEOTIDE SEQUENCE [LARGE SCALE GENOMIC DNA]</scope>
</reference>
<name>A0A3P7IAD3_STRVU</name>
<evidence type="ECO:0000259" key="4">
    <source>
        <dbReference type="PROSITE" id="PS51767"/>
    </source>
</evidence>
<evidence type="ECO:0000313" key="5">
    <source>
        <dbReference type="EMBL" id="VDM66456.1"/>
    </source>
</evidence>
<organism evidence="5 6">
    <name type="scientific">Strongylus vulgaris</name>
    <name type="common">Blood worm</name>
    <dbReference type="NCBI Taxonomy" id="40348"/>
    <lineage>
        <taxon>Eukaryota</taxon>
        <taxon>Metazoa</taxon>
        <taxon>Ecdysozoa</taxon>
        <taxon>Nematoda</taxon>
        <taxon>Chromadorea</taxon>
        <taxon>Rhabditida</taxon>
        <taxon>Rhabditina</taxon>
        <taxon>Rhabditomorpha</taxon>
        <taxon>Strongyloidea</taxon>
        <taxon>Strongylidae</taxon>
        <taxon>Strongylus</taxon>
    </lineage>
</organism>
<protein>
    <recommendedName>
        <fullName evidence="4">Peptidase A1 domain-containing protein</fullName>
    </recommendedName>
</protein>
<dbReference type="PROSITE" id="PS51767">
    <property type="entry name" value="PEPTIDASE_A1"/>
    <property type="match status" value="1"/>
</dbReference>
<dbReference type="InterPro" id="IPR021109">
    <property type="entry name" value="Peptidase_aspartic_dom_sf"/>
</dbReference>
<evidence type="ECO:0000256" key="1">
    <source>
        <dbReference type="ARBA" id="ARBA00007447"/>
    </source>
</evidence>
<keyword evidence="6" id="KW-1185">Reference proteome</keyword>
<feature type="disulfide bond" evidence="2">
    <location>
        <begin position="99"/>
        <end position="103"/>
    </location>
</feature>
<evidence type="ECO:0000256" key="2">
    <source>
        <dbReference type="PIRSR" id="PIRSR601461-2"/>
    </source>
</evidence>
<sequence>MQLGMLWLFTAVATAIVVKQPLNWRESRRIDMIKRGVYKDYLRQMGTLRALPLGRFPNRVLDYHDCEYVSNITIGTPQQQFVIVPDTGSADLWVPALECDPSCDGKHRFSTKNSSTFVGSKSRWIIHYGLGDAAGVVGKDVVRDPMDGVLGLAFSSISSIKREPPLLNAIRQGLLEEPIFTVWLSRRGPQDGVFGGQFTYGGLDTEHCGPIIAYERLSSASYFQFKVKGT</sequence>
<accession>A0A3P7IAD3</accession>
<gene>
    <name evidence="5" type="ORF">SVUK_LOCUS1454</name>
</gene>
<dbReference type="InterPro" id="IPR034164">
    <property type="entry name" value="Pepsin-like_dom"/>
</dbReference>
<dbReference type="Gene3D" id="2.40.70.10">
    <property type="entry name" value="Acid Proteases"/>
    <property type="match status" value="2"/>
</dbReference>
<evidence type="ECO:0000256" key="3">
    <source>
        <dbReference type="SAM" id="SignalP"/>
    </source>
</evidence>
<comment type="similarity">
    <text evidence="1">Belongs to the peptidase A1 family.</text>
</comment>
<dbReference type="CDD" id="cd05471">
    <property type="entry name" value="pepsin_like"/>
    <property type="match status" value="1"/>
</dbReference>
<dbReference type="AlphaFoldDB" id="A0A3P7IAD3"/>
<evidence type="ECO:0000313" key="6">
    <source>
        <dbReference type="Proteomes" id="UP000270094"/>
    </source>
</evidence>
<dbReference type="InterPro" id="IPR001461">
    <property type="entry name" value="Aspartic_peptidase_A1"/>
</dbReference>
<dbReference type="InterPro" id="IPR033121">
    <property type="entry name" value="PEPTIDASE_A1"/>
</dbReference>
<dbReference type="EMBL" id="UYYB01002841">
    <property type="protein sequence ID" value="VDM66456.1"/>
    <property type="molecule type" value="Genomic_DNA"/>
</dbReference>
<dbReference type="PRINTS" id="PR00792">
    <property type="entry name" value="PEPSIN"/>
</dbReference>
<dbReference type="Gene3D" id="2.60.40.1960">
    <property type="match status" value="1"/>
</dbReference>
<feature type="domain" description="Peptidase A1" evidence="4">
    <location>
        <begin position="68"/>
        <end position="230"/>
    </location>
</feature>
<dbReference type="SUPFAM" id="SSF50630">
    <property type="entry name" value="Acid proteases"/>
    <property type="match status" value="1"/>
</dbReference>
<dbReference type="OrthoDB" id="5790032at2759"/>
<feature type="signal peptide" evidence="3">
    <location>
        <begin position="1"/>
        <end position="15"/>
    </location>
</feature>
<dbReference type="GO" id="GO:0004190">
    <property type="term" value="F:aspartic-type endopeptidase activity"/>
    <property type="evidence" value="ECO:0007669"/>
    <property type="project" value="InterPro"/>
</dbReference>
<proteinExistence type="inferred from homology"/>
<dbReference type="Proteomes" id="UP000270094">
    <property type="component" value="Unassembled WGS sequence"/>
</dbReference>